<keyword evidence="2 8" id="KW-0540">Nuclease</keyword>
<dbReference type="SUPFAM" id="SSF52540">
    <property type="entry name" value="P-loop containing nucleoside triphosphate hydrolases"/>
    <property type="match status" value="2"/>
</dbReference>
<keyword evidence="3 8" id="KW-0547">Nucleotide-binding</keyword>
<evidence type="ECO:0000256" key="2">
    <source>
        <dbReference type="ARBA" id="ARBA00022722"/>
    </source>
</evidence>
<comment type="cofactor">
    <cofactor evidence="1">
        <name>[4Fe-4S] cluster</name>
        <dbReference type="ChEBI" id="CHEBI:49883"/>
    </cofactor>
</comment>
<dbReference type="Pfam" id="PF13307">
    <property type="entry name" value="Helicase_C_2"/>
    <property type="match status" value="1"/>
</dbReference>
<dbReference type="PANTHER" id="PTHR11472:SF34">
    <property type="entry name" value="REGULATOR OF TELOMERE ELONGATION HELICASE 1"/>
    <property type="match status" value="1"/>
</dbReference>
<dbReference type="Pfam" id="PF00929">
    <property type="entry name" value="RNase_T"/>
    <property type="match status" value="1"/>
</dbReference>
<dbReference type="EC" id="3.1.-.-" evidence="8 9"/>
<dbReference type="PANTHER" id="PTHR11472">
    <property type="entry name" value="DNA REPAIR DEAD HELICASE RAD3/XP-D SUBFAMILY MEMBER"/>
    <property type="match status" value="1"/>
</dbReference>
<dbReference type="InterPro" id="IPR036397">
    <property type="entry name" value="RNaseH_sf"/>
</dbReference>
<keyword evidence="12" id="KW-0347">Helicase</keyword>
<gene>
    <name evidence="8 9 12" type="primary">dinG</name>
    <name evidence="12" type="ORF">QGM71_03150</name>
</gene>
<dbReference type="NCBIfam" id="NF005981">
    <property type="entry name" value="PRK08074.1"/>
    <property type="match status" value="1"/>
</dbReference>
<dbReference type="SMART" id="SM00491">
    <property type="entry name" value="HELICc2"/>
    <property type="match status" value="1"/>
</dbReference>
<dbReference type="Gene3D" id="3.40.50.300">
    <property type="entry name" value="P-loop containing nucleotide triphosphate hydrolases"/>
    <property type="match status" value="2"/>
</dbReference>
<evidence type="ECO:0000256" key="3">
    <source>
        <dbReference type="ARBA" id="ARBA00022741"/>
    </source>
</evidence>
<dbReference type="InterPro" id="IPR013520">
    <property type="entry name" value="Ribonucl_H"/>
</dbReference>
<dbReference type="GO" id="GO:0003678">
    <property type="term" value="F:DNA helicase activity"/>
    <property type="evidence" value="ECO:0007669"/>
    <property type="project" value="UniProtKB-EC"/>
</dbReference>
<reference evidence="12 13" key="1">
    <citation type="journal article" date="2024" name="Int. J. Syst. Evol. Microbiol.">
        <title>Virgibacillus tibetensis sp. nov., isolated from salt lake on the Tibetan Plateau of China.</title>
        <authorList>
            <person name="Phurbu D."/>
            <person name="Liu Z.-X."/>
            <person name="Wang R."/>
            <person name="Zheng Y.-Y."/>
            <person name="Liu H.-C."/>
            <person name="Zhou Y.-G."/>
            <person name="Yu Y.-J."/>
            <person name="Li A.-H."/>
        </authorList>
    </citation>
    <scope>NUCLEOTIDE SEQUENCE [LARGE SCALE GENOMIC DNA]</scope>
    <source>
        <strain evidence="12 13">C22-A2</strain>
    </source>
</reference>
<sequence>MDKYVVIDLETTGHSALKDDKIIEVGMVVIENNKIIDNYSTLLNPNKKIPPFISNLTGIYNKDVMDAPTFQEKAGEIVDMFDNSYLIAHNVPFDLGFINAELANNGFDILTNSVLDTVELARILYPKAPSYKLGQLAEYLGIYHDDPHRALSDAVVTGKLFLKLKEKLASLPYETISHLLNIEKMLKSDLYELLHNRQEELAFSAVENSAIEVYRGLAFKHIKEAETNRNSLEVSYGEYLDRIFEVNGTMHRKMRNYEKRTGQREMSEIIFDSFQIHKHALIEAETGTGKSLAYLIPAIYEAVKTGQRLVISTYTTQLQAQLLEEEIPLIRNLVEFPFEVALLKGKSHYISLEKFERELVSHQHDNYDITLTKAMILVWLTETDTGDIDEIQLPSSGYFYYKKISTDTEGNVDPHSPWFTRSYYQKARKRAQQADIIITNHALLCTDMFNEYQLLPGYDKVIIDEAHHLEETASRHYGLKLDYINMQYTLNQIGTTDEIKSLGRILGKYSSFDQDKLPLEEWNNVLVKVKYEIDDLFRMLSQYVIDQNKKSKSLSDIGRTQYRFENKKENSAKWNTINEMATRLIFYLKDLIHILVIMEQHLEKKEVLEKFDKDDLRGHIQILQTFIDSMEQLFLEEDSLSKVKWIEVETQGAKNAVYLYSEPTDISTLLASDFFEKKQTVILTSATLTMKNSFSFIQNRLGLTSDRLITKKIDSPFSYKDQVQLLIPDDFPDIKYGNMDEFIYATCEAILSLAEITEGRMLVLFTSYDMLRKSYNLLRETLDISTYILIAQGISSGSRTRLKKNFQTFDQAILLGTSSFWEGVDIPGDDLSCLMIVRLPFQPPDHPIYEAKSNYIKENGKNPFMELSLPNAVIRFKQGFGRLIRSTNDRGIVFICDARIIKSRYGNYFTKSIPDVPINTASTNELMKIAKNWF</sequence>
<dbReference type="NCBIfam" id="TIGR00573">
    <property type="entry name" value="dnaq"/>
    <property type="match status" value="1"/>
</dbReference>
<dbReference type="NCBIfam" id="TIGR01407">
    <property type="entry name" value="dinG_rel"/>
    <property type="match status" value="1"/>
</dbReference>
<organism evidence="12 13">
    <name type="scientific">Virgibacillus tibetensis</name>
    <dbReference type="NCBI Taxonomy" id="3042313"/>
    <lineage>
        <taxon>Bacteria</taxon>
        <taxon>Bacillati</taxon>
        <taxon>Bacillota</taxon>
        <taxon>Bacilli</taxon>
        <taxon>Bacillales</taxon>
        <taxon>Bacillaceae</taxon>
        <taxon>Virgibacillus</taxon>
    </lineage>
</organism>
<evidence type="ECO:0000313" key="12">
    <source>
        <dbReference type="EMBL" id="MEC5422489.1"/>
    </source>
</evidence>
<keyword evidence="13" id="KW-1185">Reference proteome</keyword>
<feature type="domain" description="Helicase ATP-binding" evidence="10">
    <location>
        <begin position="271"/>
        <end position="530"/>
    </location>
</feature>
<comment type="caution">
    <text evidence="12">The sequence shown here is derived from an EMBL/GenBank/DDBJ whole genome shotgun (WGS) entry which is preliminary data.</text>
</comment>
<dbReference type="Proteomes" id="UP001335737">
    <property type="component" value="Unassembled WGS sequence"/>
</dbReference>
<dbReference type="CDD" id="cd06127">
    <property type="entry name" value="DEDDh"/>
    <property type="match status" value="1"/>
</dbReference>
<dbReference type="Gene3D" id="3.30.420.10">
    <property type="entry name" value="Ribonuclease H-like superfamily/Ribonuclease H"/>
    <property type="match status" value="1"/>
</dbReference>
<dbReference type="InterPro" id="IPR014013">
    <property type="entry name" value="Helic_SF1/SF2_ATP-bd_DinG/Rad3"/>
</dbReference>
<keyword evidence="4 8" id="KW-0378">Hydrolase</keyword>
<dbReference type="GO" id="GO:0016787">
    <property type="term" value="F:hydrolase activity"/>
    <property type="evidence" value="ECO:0007669"/>
    <property type="project" value="UniProtKB-KW"/>
</dbReference>
<dbReference type="SMART" id="SM00487">
    <property type="entry name" value="DEXDc"/>
    <property type="match status" value="1"/>
</dbReference>
<comment type="similarity">
    <text evidence="8 9">Belongs to the helicase family. DinG subfamily. Type 2 sub-subfamily.</text>
</comment>
<dbReference type="SMART" id="SM00479">
    <property type="entry name" value="EXOIII"/>
    <property type="match status" value="1"/>
</dbReference>
<dbReference type="PROSITE" id="PS51192">
    <property type="entry name" value="HELICASE_ATP_BIND_1"/>
    <property type="match status" value="1"/>
</dbReference>
<dbReference type="InterPro" id="IPR014001">
    <property type="entry name" value="Helicase_ATP-bd"/>
</dbReference>
<protein>
    <recommendedName>
        <fullName evidence="8 9">3'-5' exonuclease DinG</fullName>
        <ecNumber evidence="8 9">3.1.-.-</ecNumber>
    </recommendedName>
</protein>
<proteinExistence type="inferred from homology"/>
<dbReference type="InterPro" id="IPR011545">
    <property type="entry name" value="DEAD/DEAH_box_helicase_dom"/>
</dbReference>
<dbReference type="InterPro" id="IPR012337">
    <property type="entry name" value="RNaseH-like_sf"/>
</dbReference>
<feature type="domain" description="Helicase ATP-binding" evidence="11">
    <location>
        <begin position="249"/>
        <end position="519"/>
    </location>
</feature>
<evidence type="ECO:0000256" key="4">
    <source>
        <dbReference type="ARBA" id="ARBA00022801"/>
    </source>
</evidence>
<evidence type="ECO:0000256" key="5">
    <source>
        <dbReference type="ARBA" id="ARBA00022839"/>
    </source>
</evidence>
<comment type="function">
    <text evidence="8 9">3'-5' exonuclease.</text>
</comment>
<dbReference type="EMBL" id="JARZFX010000001">
    <property type="protein sequence ID" value="MEC5422489.1"/>
    <property type="molecule type" value="Genomic_DNA"/>
</dbReference>
<dbReference type="PROSITE" id="PS51193">
    <property type="entry name" value="HELICASE_ATP_BIND_2"/>
    <property type="match status" value="1"/>
</dbReference>
<evidence type="ECO:0000256" key="9">
    <source>
        <dbReference type="RuleBase" id="RU364106"/>
    </source>
</evidence>
<dbReference type="HAMAP" id="MF_02206">
    <property type="entry name" value="DinG_exonucl"/>
    <property type="match status" value="1"/>
</dbReference>
<evidence type="ECO:0000313" key="13">
    <source>
        <dbReference type="Proteomes" id="UP001335737"/>
    </source>
</evidence>
<dbReference type="InterPro" id="IPR006555">
    <property type="entry name" value="ATP-dep_Helicase_C"/>
</dbReference>
<evidence type="ECO:0000259" key="10">
    <source>
        <dbReference type="PROSITE" id="PS51192"/>
    </source>
</evidence>
<dbReference type="RefSeq" id="WP_327606051.1">
    <property type="nucleotide sequence ID" value="NZ_JARZFX010000001.1"/>
</dbReference>
<comment type="catalytic activity">
    <reaction evidence="7">
        <text>ATP + H2O = ADP + phosphate + H(+)</text>
        <dbReference type="Rhea" id="RHEA:13065"/>
        <dbReference type="ChEBI" id="CHEBI:15377"/>
        <dbReference type="ChEBI" id="CHEBI:15378"/>
        <dbReference type="ChEBI" id="CHEBI:30616"/>
        <dbReference type="ChEBI" id="CHEBI:43474"/>
        <dbReference type="ChEBI" id="CHEBI:456216"/>
        <dbReference type="EC" id="5.6.2.3"/>
    </reaction>
</comment>
<evidence type="ECO:0000256" key="8">
    <source>
        <dbReference type="HAMAP-Rule" id="MF_02206"/>
    </source>
</evidence>
<evidence type="ECO:0000256" key="1">
    <source>
        <dbReference type="ARBA" id="ARBA00001966"/>
    </source>
</evidence>
<dbReference type="InterPro" id="IPR027417">
    <property type="entry name" value="P-loop_NTPase"/>
</dbReference>
<dbReference type="InterPro" id="IPR045028">
    <property type="entry name" value="DinG/Rad3-like"/>
</dbReference>
<name>A0ABU6KB47_9BACI</name>
<dbReference type="InterPro" id="IPR006310">
    <property type="entry name" value="DinG"/>
</dbReference>
<keyword evidence="5 8" id="KW-0269">Exonuclease</keyword>
<dbReference type="Pfam" id="PF00270">
    <property type="entry name" value="DEAD"/>
    <property type="match status" value="1"/>
</dbReference>
<feature type="short sequence motif" description="DEAH box" evidence="8">
    <location>
        <begin position="464"/>
        <end position="467"/>
    </location>
</feature>
<accession>A0ABU6KB47</accession>
<evidence type="ECO:0000256" key="6">
    <source>
        <dbReference type="ARBA" id="ARBA00022840"/>
    </source>
</evidence>
<dbReference type="SUPFAM" id="SSF53098">
    <property type="entry name" value="Ribonuclease H-like"/>
    <property type="match status" value="1"/>
</dbReference>
<evidence type="ECO:0000256" key="7">
    <source>
        <dbReference type="ARBA" id="ARBA00048954"/>
    </source>
</evidence>
<evidence type="ECO:0000259" key="11">
    <source>
        <dbReference type="PROSITE" id="PS51193"/>
    </source>
</evidence>
<keyword evidence="12" id="KW-0315">Glutamine amidotransferase</keyword>
<keyword evidence="6 8" id="KW-0067">ATP-binding</keyword>
<feature type="binding site" evidence="8">
    <location>
        <begin position="284"/>
        <end position="291"/>
    </location>
    <ligand>
        <name>ATP</name>
        <dbReference type="ChEBI" id="CHEBI:30616"/>
    </ligand>
</feature>
<dbReference type="InterPro" id="IPR006054">
    <property type="entry name" value="DnaQ"/>
</dbReference>